<dbReference type="EMBL" id="DQ632742">
    <property type="protein sequence ID" value="ABF60117.1"/>
    <property type="molecule type" value="Genomic_DNA"/>
</dbReference>
<evidence type="ECO:0000256" key="11">
    <source>
        <dbReference type="ARBA" id="ARBA00031389"/>
    </source>
</evidence>
<sequence length="361" mass="40928">MKDWMQIGFSEGMNYRLSWIMSYYYMVMVVCFMVLLLCSYFLWISLGSLNYWPMPEFIRLKMCMSMENNEKLESSYVLFFIVLSIFLAGNAYQTLYYLEFPDMKSGVGKCVLGVMAIGHQWYWSYEVTSMASGFSRKAEVVEFESHAVDSVEKLPSPTSVGTWSCENVKTSFFFDLFGLKAVLDKKLYLAIIWPIVMPYYLLKGLGLNDHESGTPEVEEIISFCAEVFDAFTSSFTALVEVSELGYGSSAMNEEESPNFNHNFYKGSVDNVLTLPYGEAVNVSCTSEDVIHGFSVPGLGLKIDCIPGRINTNTIKEESSGVFFGQCHVLCGVHHSVMPIRVDMISPTDFNRMIFTLTEEDR</sequence>
<evidence type="ECO:0000256" key="12">
    <source>
        <dbReference type="ARBA" id="ARBA00049512"/>
    </source>
</evidence>
<evidence type="ECO:0000256" key="3">
    <source>
        <dbReference type="ARBA" id="ARBA00007866"/>
    </source>
</evidence>
<feature type="transmembrane region" description="Helical" evidence="13">
    <location>
        <begin position="21"/>
        <end position="44"/>
    </location>
</feature>
<protein>
    <recommendedName>
        <fullName evidence="4">cytochrome-c oxidase</fullName>
        <ecNumber evidence="4">7.1.1.9</ecNumber>
    </recommendedName>
    <alternativeName>
        <fullName evidence="11">Cytochrome c oxidase polypeptide II</fullName>
    </alternativeName>
</protein>
<dbReference type="Pfam" id="PF00116">
    <property type="entry name" value="COX2"/>
    <property type="match status" value="1"/>
</dbReference>
<keyword evidence="6" id="KW-0479">Metal-binding</keyword>
<keyword evidence="10 13" id="KW-0472">Membrane</keyword>
<dbReference type="GO" id="GO:0016020">
    <property type="term" value="C:membrane"/>
    <property type="evidence" value="ECO:0007669"/>
    <property type="project" value="UniProtKB-SubCell"/>
</dbReference>
<evidence type="ECO:0000259" key="14">
    <source>
        <dbReference type="PROSITE" id="PS50857"/>
    </source>
</evidence>
<reference evidence="15" key="1">
    <citation type="journal article" date="2006" name="Front. Zool.">
        <title>The complete sequences and gene organisation of the mitochondrial genomes of the heterodont bivalves Acanthocardia tuberculata and Hiatella arctica--and the first record for a putative Atpase subunit 8 gene in marine bivalves.</title>
        <authorList>
            <person name="Dreyer H."/>
            <person name="Steiner G."/>
        </authorList>
    </citation>
    <scope>NUCLEOTIDE SEQUENCE</scope>
</reference>
<comment type="cofactor">
    <cofactor evidence="1">
        <name>Cu cation</name>
        <dbReference type="ChEBI" id="CHEBI:23378"/>
    </cofactor>
</comment>
<evidence type="ECO:0000256" key="10">
    <source>
        <dbReference type="ARBA" id="ARBA00023136"/>
    </source>
</evidence>
<dbReference type="PROSITE" id="PS50857">
    <property type="entry name" value="COX2_CUA"/>
    <property type="match status" value="1"/>
</dbReference>
<evidence type="ECO:0000256" key="7">
    <source>
        <dbReference type="ARBA" id="ARBA00022842"/>
    </source>
</evidence>
<dbReference type="InterPro" id="IPR001505">
    <property type="entry name" value="Copper_CuA"/>
</dbReference>
<dbReference type="InterPro" id="IPR002429">
    <property type="entry name" value="CcO_II-like_C"/>
</dbReference>
<keyword evidence="13" id="KW-0812">Transmembrane</keyword>
<gene>
    <name evidence="15" type="primary">COX2</name>
</gene>
<keyword evidence="5" id="KW-0813">Transport</keyword>
<comment type="subcellular location">
    <subcellularLocation>
        <location evidence="2">Membrane</location>
    </subcellularLocation>
</comment>
<evidence type="ECO:0000256" key="1">
    <source>
        <dbReference type="ARBA" id="ARBA00001935"/>
    </source>
</evidence>
<comment type="catalytic activity">
    <reaction evidence="12">
        <text>4 Fe(II)-[cytochrome c] + O2 + 8 H(+)(in) = 4 Fe(III)-[cytochrome c] + 2 H2O + 4 H(+)(out)</text>
        <dbReference type="Rhea" id="RHEA:11436"/>
        <dbReference type="Rhea" id="RHEA-COMP:10350"/>
        <dbReference type="Rhea" id="RHEA-COMP:14399"/>
        <dbReference type="ChEBI" id="CHEBI:15377"/>
        <dbReference type="ChEBI" id="CHEBI:15378"/>
        <dbReference type="ChEBI" id="CHEBI:15379"/>
        <dbReference type="ChEBI" id="CHEBI:29033"/>
        <dbReference type="ChEBI" id="CHEBI:29034"/>
        <dbReference type="EC" id="7.1.1.9"/>
    </reaction>
    <physiologicalReaction direction="left-to-right" evidence="12">
        <dbReference type="Rhea" id="RHEA:11437"/>
    </physiologicalReaction>
</comment>
<keyword evidence="15" id="KW-0496">Mitochondrion</keyword>
<name>Q06SC1_9BIVA</name>
<dbReference type="GO" id="GO:0042773">
    <property type="term" value="P:ATP synthesis coupled electron transport"/>
    <property type="evidence" value="ECO:0007669"/>
    <property type="project" value="TreeGrafter"/>
</dbReference>
<dbReference type="GO" id="GO:0004129">
    <property type="term" value="F:cytochrome-c oxidase activity"/>
    <property type="evidence" value="ECO:0007669"/>
    <property type="project" value="UniProtKB-EC"/>
</dbReference>
<dbReference type="InterPro" id="IPR008972">
    <property type="entry name" value="Cupredoxin"/>
</dbReference>
<dbReference type="EC" id="7.1.1.9" evidence="4"/>
<evidence type="ECO:0000256" key="8">
    <source>
        <dbReference type="ARBA" id="ARBA00022982"/>
    </source>
</evidence>
<evidence type="ECO:0000256" key="5">
    <source>
        <dbReference type="ARBA" id="ARBA00022448"/>
    </source>
</evidence>
<keyword evidence="8" id="KW-0249">Electron transport</keyword>
<dbReference type="Gene3D" id="2.60.40.420">
    <property type="entry name" value="Cupredoxins - blue copper proteins"/>
    <property type="match status" value="1"/>
</dbReference>
<keyword evidence="7" id="KW-0460">Magnesium</keyword>
<dbReference type="SUPFAM" id="SSF49503">
    <property type="entry name" value="Cupredoxins"/>
    <property type="match status" value="1"/>
</dbReference>
<organism evidence="15">
    <name type="scientific">Hiatella arctica</name>
    <dbReference type="NCBI Taxonomy" id="120431"/>
    <lineage>
        <taxon>Eukaryota</taxon>
        <taxon>Metazoa</taxon>
        <taxon>Spiralia</taxon>
        <taxon>Lophotrochozoa</taxon>
        <taxon>Mollusca</taxon>
        <taxon>Bivalvia</taxon>
        <taxon>Autobranchia</taxon>
        <taxon>Heteroconchia</taxon>
        <taxon>Euheterodonta</taxon>
        <taxon>Imparidentia</taxon>
        <taxon>Adapedonta</taxon>
        <taxon>Hiatelloidea</taxon>
        <taxon>Hiatellidae</taxon>
        <taxon>Hiatella</taxon>
    </lineage>
</organism>
<evidence type="ECO:0000256" key="9">
    <source>
        <dbReference type="ARBA" id="ARBA00023008"/>
    </source>
</evidence>
<proteinExistence type="inferred from homology"/>
<dbReference type="GO" id="GO:0005507">
    <property type="term" value="F:copper ion binding"/>
    <property type="evidence" value="ECO:0007669"/>
    <property type="project" value="InterPro"/>
</dbReference>
<keyword evidence="13" id="KW-1133">Transmembrane helix</keyword>
<evidence type="ECO:0000256" key="2">
    <source>
        <dbReference type="ARBA" id="ARBA00004370"/>
    </source>
</evidence>
<evidence type="ECO:0000256" key="6">
    <source>
        <dbReference type="ARBA" id="ARBA00022723"/>
    </source>
</evidence>
<keyword evidence="9" id="KW-0186">Copper</keyword>
<dbReference type="InterPro" id="IPR045187">
    <property type="entry name" value="CcO_II"/>
</dbReference>
<comment type="similarity">
    <text evidence="3">Belongs to the cytochrome c oxidase subunit 2 family.</text>
</comment>
<geneLocation type="mitochondrion" evidence="15"/>
<feature type="transmembrane region" description="Helical" evidence="13">
    <location>
        <begin position="76"/>
        <end position="98"/>
    </location>
</feature>
<dbReference type="PANTHER" id="PTHR22888">
    <property type="entry name" value="CYTOCHROME C OXIDASE, SUBUNIT II"/>
    <property type="match status" value="1"/>
</dbReference>
<evidence type="ECO:0000256" key="4">
    <source>
        <dbReference type="ARBA" id="ARBA00012949"/>
    </source>
</evidence>
<evidence type="ECO:0000256" key="13">
    <source>
        <dbReference type="SAM" id="Phobius"/>
    </source>
</evidence>
<dbReference type="PROSITE" id="PS00078">
    <property type="entry name" value="COX2"/>
    <property type="match status" value="1"/>
</dbReference>
<evidence type="ECO:0000313" key="15">
    <source>
        <dbReference type="EMBL" id="ABF60117.1"/>
    </source>
</evidence>
<dbReference type="PANTHER" id="PTHR22888:SF9">
    <property type="entry name" value="CYTOCHROME C OXIDASE SUBUNIT 2"/>
    <property type="match status" value="1"/>
</dbReference>
<accession>Q06SC1</accession>
<feature type="domain" description="Cytochrome oxidase subunit II copper A binding" evidence="14">
    <location>
        <begin position="109"/>
        <end position="355"/>
    </location>
</feature>
<dbReference type="AlphaFoldDB" id="Q06SC1"/>